<organism evidence="5 6">
    <name type="scientific">Rubritalea tangerina</name>
    <dbReference type="NCBI Taxonomy" id="430798"/>
    <lineage>
        <taxon>Bacteria</taxon>
        <taxon>Pseudomonadati</taxon>
        <taxon>Verrucomicrobiota</taxon>
        <taxon>Verrucomicrobiia</taxon>
        <taxon>Verrucomicrobiales</taxon>
        <taxon>Rubritaleaceae</taxon>
        <taxon>Rubritalea</taxon>
    </lineage>
</organism>
<dbReference type="EMBL" id="JBHUJB010000006">
    <property type="protein sequence ID" value="MFD2157519.1"/>
    <property type="molecule type" value="Genomic_DNA"/>
</dbReference>
<dbReference type="Gene3D" id="3.40.50.1110">
    <property type="entry name" value="SGNH hydrolase"/>
    <property type="match status" value="3"/>
</dbReference>
<dbReference type="InterPro" id="IPR013320">
    <property type="entry name" value="ConA-like_dom_sf"/>
</dbReference>
<feature type="signal peptide" evidence="2">
    <location>
        <begin position="1"/>
        <end position="19"/>
    </location>
</feature>
<gene>
    <name evidence="5" type="ORF">ACFSW8_01255</name>
</gene>
<accession>A0ABW4Z6E0</accession>
<protein>
    <submittedName>
        <fullName evidence="5">GDSL-type esterase/lipase family protein</fullName>
    </submittedName>
</protein>
<evidence type="ECO:0000259" key="3">
    <source>
        <dbReference type="Pfam" id="PF03629"/>
    </source>
</evidence>
<reference evidence="6" key="1">
    <citation type="journal article" date="2019" name="Int. J. Syst. Evol. Microbiol.">
        <title>The Global Catalogue of Microorganisms (GCM) 10K type strain sequencing project: providing services to taxonomists for standard genome sequencing and annotation.</title>
        <authorList>
            <consortium name="The Broad Institute Genomics Platform"/>
            <consortium name="The Broad Institute Genome Sequencing Center for Infectious Disease"/>
            <person name="Wu L."/>
            <person name="Ma J."/>
        </authorList>
    </citation>
    <scope>NUCLEOTIDE SEQUENCE [LARGE SCALE GENOMIC DNA]</scope>
    <source>
        <strain evidence="6">CCUG 57942</strain>
    </source>
</reference>
<feature type="chain" id="PRO_5045419243" evidence="2">
    <location>
        <begin position="20"/>
        <end position="1464"/>
    </location>
</feature>
<evidence type="ECO:0000259" key="4">
    <source>
        <dbReference type="Pfam" id="PF13472"/>
    </source>
</evidence>
<feature type="domain" description="Sialate O-acetylesterase" evidence="3">
    <location>
        <begin position="1034"/>
        <end position="1295"/>
    </location>
</feature>
<dbReference type="Proteomes" id="UP001597389">
    <property type="component" value="Unassembled WGS sequence"/>
</dbReference>
<keyword evidence="1" id="KW-0378">Hydrolase</keyword>
<name>A0ABW4Z6E0_9BACT</name>
<evidence type="ECO:0000256" key="2">
    <source>
        <dbReference type="SAM" id="SignalP"/>
    </source>
</evidence>
<dbReference type="InterPro" id="IPR005181">
    <property type="entry name" value="SASA"/>
</dbReference>
<dbReference type="PANTHER" id="PTHR30383">
    <property type="entry name" value="THIOESTERASE 1/PROTEASE 1/LYSOPHOSPHOLIPASE L1"/>
    <property type="match status" value="1"/>
</dbReference>
<dbReference type="PANTHER" id="PTHR30383:SF5">
    <property type="entry name" value="SGNH HYDROLASE-TYPE ESTERASE DOMAIN-CONTAINING PROTEIN"/>
    <property type="match status" value="1"/>
</dbReference>
<evidence type="ECO:0000313" key="5">
    <source>
        <dbReference type="EMBL" id="MFD2157519.1"/>
    </source>
</evidence>
<dbReference type="RefSeq" id="WP_377091108.1">
    <property type="nucleotide sequence ID" value="NZ_JBHSJL010000014.1"/>
</dbReference>
<evidence type="ECO:0000313" key="6">
    <source>
        <dbReference type="Proteomes" id="UP001597389"/>
    </source>
</evidence>
<proteinExistence type="predicted"/>
<keyword evidence="2" id="KW-0732">Signal</keyword>
<dbReference type="Pfam" id="PF03629">
    <property type="entry name" value="SASA"/>
    <property type="match status" value="1"/>
</dbReference>
<dbReference type="InterPro" id="IPR051532">
    <property type="entry name" value="Ester_Hydrolysis_Enzymes"/>
</dbReference>
<dbReference type="InterPro" id="IPR036514">
    <property type="entry name" value="SGNH_hydro_sf"/>
</dbReference>
<sequence length="1464" mass="157879">MKYTLVASLLWAGAWQVFGQSMLSNGSFETAADSSYNQYHYNRFTTVAPWVIDRAGNNYGVARVNQSYASSSAVQVGSLVGSAGMWLSANGNVSQAASTSFAAMGVGQLEFSVKIGQSSNFAATNSIALEVLDGDGTVLASNVITSLSPGDDLSAFSLSYATSGQEAGSPSVRVRSGAGSTSGVFVIDDAQLLFEGEANSQKLIEPVVWVNVDTQLGAGGPVKKYWEHRHDQITGETGDKVGVLFVGDSITDQMTRSLQTGPYVLVDSEHKPLFDATWTSRFKPVNAGIAGQVTQNIRWQVANGVYDSVAKPEVISLMIGTNNLHQNAIASGSSPAPALGDVENREDVVIGIQAVVQDLRAWSPDSVILLHSILPRNFNGADPVSNNLVEGVNADIAVWAAGQVGVEYVDLYTAFSDGSGGIDTSLYDTDQLHLSSAGYSKWFEVLKPLVEDVYVVGPQHIEQMDIPQHRGTVAAKPDYSEVEGKAGTFGWNTSDKSETWSEAFQRARGTAPTQEAELVFIGDSVLMSFGSVGGRTHTFDRGSATWNAFNYDQYSAVNAAMSGNQTQNTLWMLENGLLDGIGKPKMFVVIIGTNNREGVIDSGGTELVFNPDGAQTSQQIAEGILSVVQGIQAIHPKAHIVCTNFLRGAHVGDPERVVTQEVDVILEKAFARDSSSYLHYFDINEVFIDPASPNGAYYSNYHVGDNIHPNNNGYTALATALQPYIDKYVKVSDRTNRESGVTAIDATGWQEEVARGTVATVSDFSLIRQNAGVTVDLSGLSGDAAYEFIVRARDVGQASAILLADSNGSMRLEQWNNREKMGISYGGDHVFEPLYGTSVASPYGGFQHMVFNVHAEAGFTHVFLNGSLVGVLNRAYTFNQAASSLANISAEPLGAANEEVLHGFAAYDGVLSDEEIARHHRAAFCYALAEVEFSQFPKHLQLYPRGEGGTLVTVPVSGNVLESGYDAVVLKLWRDGVVYGGEVVSPLTYVDGEAAFSLSPSIVPELAQYTVRCYLRDASGDTLVGIAHNIVAGDVYLVQGQSNAYARNWNGSANENLGPYLRSFGTNPIFQFGESANEEAMRAGFTQADVDWHYAIADEDVDNNDDDRARGHVGQLGARIGAALIEQHQVPVAVITGAHGGKQLDFFPRNDSQPSDTASNYGRLLWRCQKAGVTQAIRAIIFCQGESDEGIIHGRVAGTQTPEAYDAMFSALYHDWMNDYGVEHTYAIQVRPKCYDWVEPSDTRLRNYQRLWADKFSNFSVFSYNAIAGQLNPDFCHYDYVDGYEAMGNQIAAAMGRDLYEMADGGNLDAPNPMKASYSNGSRTEIVIQMRHLGDSLIVDAGVEDYFQLERADGTAINDPSVTQVEVQQHTLTLTLSGVAPAEAARVAFQSHQLEVGADYWVTNANGVGMLTFSQMLEGALTPLETWQREVQGVAPGASTQTDTDGDGLVELMEYALGTDPNGT</sequence>
<feature type="domain" description="SGNH hydrolase-type esterase" evidence="4">
    <location>
        <begin position="245"/>
        <end position="439"/>
    </location>
</feature>
<dbReference type="InterPro" id="IPR013830">
    <property type="entry name" value="SGNH_hydro"/>
</dbReference>
<dbReference type="SUPFAM" id="SSF49899">
    <property type="entry name" value="Concanavalin A-like lectins/glucanases"/>
    <property type="match status" value="1"/>
</dbReference>
<dbReference type="SUPFAM" id="SSF52266">
    <property type="entry name" value="SGNH hydrolase"/>
    <property type="match status" value="3"/>
</dbReference>
<comment type="caution">
    <text evidence="5">The sequence shown here is derived from an EMBL/GenBank/DDBJ whole genome shotgun (WGS) entry which is preliminary data.</text>
</comment>
<evidence type="ECO:0000256" key="1">
    <source>
        <dbReference type="ARBA" id="ARBA00022801"/>
    </source>
</evidence>
<dbReference type="Pfam" id="PF13472">
    <property type="entry name" value="Lipase_GDSL_2"/>
    <property type="match status" value="2"/>
</dbReference>
<keyword evidence="6" id="KW-1185">Reference proteome</keyword>
<feature type="domain" description="SGNH hydrolase-type esterase" evidence="4">
    <location>
        <begin position="520"/>
        <end position="715"/>
    </location>
</feature>